<reference evidence="1 2" key="1">
    <citation type="submission" date="2021-06" db="EMBL/GenBank/DDBJ databases">
        <authorList>
            <person name="Palmer J.M."/>
        </authorList>
    </citation>
    <scope>NUCLEOTIDE SEQUENCE [LARGE SCALE GENOMIC DNA]</scope>
    <source>
        <strain evidence="1 2">AS_MEX2019</strain>
        <tissue evidence="1">Muscle</tissue>
    </source>
</reference>
<keyword evidence="2" id="KW-1185">Reference proteome</keyword>
<accession>A0ABV0YIL7</accession>
<name>A0ABV0YIL7_9TELE</name>
<sequence length="169" mass="18966">MRSRIQVAEMSFLHRVARHSLRDRVSSSAIREELEVEQPAPPHREESVEVTRASLLDTSWMPPQGGVTGMSHQEEPQGTAQDMLEGQCLLTGLGKSASPATQFQIKRETMSTTTTSTNKFVNLRKENWSYHSDKLIKTQQQPIGKMSGPMCPSDSTVRIGWLFKLVVLK</sequence>
<dbReference type="Proteomes" id="UP001469553">
    <property type="component" value="Unassembled WGS sequence"/>
</dbReference>
<evidence type="ECO:0000313" key="2">
    <source>
        <dbReference type="Proteomes" id="UP001469553"/>
    </source>
</evidence>
<evidence type="ECO:0000313" key="1">
    <source>
        <dbReference type="EMBL" id="MEQ2293680.1"/>
    </source>
</evidence>
<protein>
    <submittedName>
        <fullName evidence="1">Uncharacterized protein</fullName>
    </submittedName>
</protein>
<gene>
    <name evidence="1" type="ORF">AMECASPLE_036023</name>
</gene>
<comment type="caution">
    <text evidence="1">The sequence shown here is derived from an EMBL/GenBank/DDBJ whole genome shotgun (WGS) entry which is preliminary data.</text>
</comment>
<dbReference type="EMBL" id="JAHRIP010033763">
    <property type="protein sequence ID" value="MEQ2293680.1"/>
    <property type="molecule type" value="Genomic_DNA"/>
</dbReference>
<organism evidence="1 2">
    <name type="scientific">Ameca splendens</name>
    <dbReference type="NCBI Taxonomy" id="208324"/>
    <lineage>
        <taxon>Eukaryota</taxon>
        <taxon>Metazoa</taxon>
        <taxon>Chordata</taxon>
        <taxon>Craniata</taxon>
        <taxon>Vertebrata</taxon>
        <taxon>Euteleostomi</taxon>
        <taxon>Actinopterygii</taxon>
        <taxon>Neopterygii</taxon>
        <taxon>Teleostei</taxon>
        <taxon>Neoteleostei</taxon>
        <taxon>Acanthomorphata</taxon>
        <taxon>Ovalentaria</taxon>
        <taxon>Atherinomorphae</taxon>
        <taxon>Cyprinodontiformes</taxon>
        <taxon>Goodeidae</taxon>
        <taxon>Ameca</taxon>
    </lineage>
</organism>
<proteinExistence type="predicted"/>